<feature type="compositionally biased region" description="Low complexity" evidence="1">
    <location>
        <begin position="74"/>
        <end position="89"/>
    </location>
</feature>
<evidence type="ECO:0000313" key="4">
    <source>
        <dbReference type="Proteomes" id="UP000887116"/>
    </source>
</evidence>
<feature type="region of interest" description="Disordered" evidence="1">
    <location>
        <begin position="36"/>
        <end position="119"/>
    </location>
</feature>
<dbReference type="AlphaFoldDB" id="A0A8X6HZ15"/>
<reference evidence="3" key="1">
    <citation type="submission" date="2020-07" db="EMBL/GenBank/DDBJ databases">
        <title>Multicomponent nature underlies the extraordinary mechanical properties of spider dragline silk.</title>
        <authorList>
            <person name="Kono N."/>
            <person name="Nakamura H."/>
            <person name="Mori M."/>
            <person name="Yoshida Y."/>
            <person name="Ohtoshi R."/>
            <person name="Malay A.D."/>
            <person name="Moran D.A.P."/>
            <person name="Tomita M."/>
            <person name="Numata K."/>
            <person name="Arakawa K."/>
        </authorList>
    </citation>
    <scope>NUCLEOTIDE SEQUENCE</scope>
</reference>
<accession>A0A8X6HZ15</accession>
<evidence type="ECO:0000313" key="3">
    <source>
        <dbReference type="EMBL" id="GFR12364.1"/>
    </source>
</evidence>
<dbReference type="Proteomes" id="UP000887116">
    <property type="component" value="Unassembled WGS sequence"/>
</dbReference>
<dbReference type="OrthoDB" id="6435598at2759"/>
<organism evidence="3 4">
    <name type="scientific">Trichonephila clavata</name>
    <name type="common">Joro spider</name>
    <name type="synonym">Nephila clavata</name>
    <dbReference type="NCBI Taxonomy" id="2740835"/>
    <lineage>
        <taxon>Eukaryota</taxon>
        <taxon>Metazoa</taxon>
        <taxon>Ecdysozoa</taxon>
        <taxon>Arthropoda</taxon>
        <taxon>Chelicerata</taxon>
        <taxon>Arachnida</taxon>
        <taxon>Araneae</taxon>
        <taxon>Araneomorphae</taxon>
        <taxon>Entelegynae</taxon>
        <taxon>Araneoidea</taxon>
        <taxon>Nephilidae</taxon>
        <taxon>Trichonephila</taxon>
    </lineage>
</organism>
<feature type="compositionally biased region" description="Polar residues" evidence="1">
    <location>
        <begin position="36"/>
        <end position="56"/>
    </location>
</feature>
<proteinExistence type="predicted"/>
<feature type="compositionally biased region" description="Polar residues" evidence="1">
    <location>
        <begin position="90"/>
        <end position="104"/>
    </location>
</feature>
<name>A0A8X6HZ15_TRICU</name>
<protein>
    <submittedName>
        <fullName evidence="3">Uncharacterized protein</fullName>
    </submittedName>
</protein>
<dbReference type="EMBL" id="BMAO01016952">
    <property type="protein sequence ID" value="GFR12364.1"/>
    <property type="molecule type" value="Genomic_DNA"/>
</dbReference>
<keyword evidence="2" id="KW-1133">Transmembrane helix</keyword>
<evidence type="ECO:0000256" key="1">
    <source>
        <dbReference type="SAM" id="MobiDB-lite"/>
    </source>
</evidence>
<feature type="transmembrane region" description="Helical" evidence="2">
    <location>
        <begin position="137"/>
        <end position="159"/>
    </location>
</feature>
<gene>
    <name evidence="3" type="primary">AVEN_133568_1</name>
    <name evidence="3" type="ORF">TNCT_599601</name>
</gene>
<feature type="transmembrane region" description="Helical" evidence="2">
    <location>
        <begin position="171"/>
        <end position="191"/>
    </location>
</feature>
<keyword evidence="2" id="KW-0812">Transmembrane</keyword>
<evidence type="ECO:0000256" key="2">
    <source>
        <dbReference type="SAM" id="Phobius"/>
    </source>
</evidence>
<keyword evidence="4" id="KW-1185">Reference proteome</keyword>
<sequence length="231" mass="25984">MPHQVDAIRKAQRDHTRCYYHCEPVPDTLSLQEFGTRSTSDATISSRLNASEPSGRNTRKGYHRLQGEGSDDITVLQQQPSTVTQPPTSYSRMSAHNPEECTTPSSGSSESSSDNEKDYFEGFTDTDDGKCSSFLDWYPYTCCILVGIFYIAVIPRLFVQEICNMETFVTWLTLVTFLMLETHFSSVNINLSITKPTKYKSIFDLRHIDSGGHLTSGSQFKSCAWDSLSLK</sequence>
<comment type="caution">
    <text evidence="3">The sequence shown here is derived from an EMBL/GenBank/DDBJ whole genome shotgun (WGS) entry which is preliminary data.</text>
</comment>
<keyword evidence="2" id="KW-0472">Membrane</keyword>